<protein>
    <submittedName>
        <fullName evidence="1">Uncharacterized protein</fullName>
    </submittedName>
</protein>
<evidence type="ECO:0000313" key="1">
    <source>
        <dbReference type="EMBL" id="MPL84822.1"/>
    </source>
</evidence>
<dbReference type="AlphaFoldDB" id="A0A644V1S4"/>
<reference evidence="1" key="1">
    <citation type="submission" date="2019-08" db="EMBL/GenBank/DDBJ databases">
        <authorList>
            <person name="Kucharzyk K."/>
            <person name="Murdoch R.W."/>
            <person name="Higgins S."/>
            <person name="Loffler F."/>
        </authorList>
    </citation>
    <scope>NUCLEOTIDE SEQUENCE</scope>
</reference>
<accession>A0A644V1S4</accession>
<dbReference type="EMBL" id="VSSQ01000195">
    <property type="protein sequence ID" value="MPL84822.1"/>
    <property type="molecule type" value="Genomic_DNA"/>
</dbReference>
<gene>
    <name evidence="1" type="ORF">SDC9_30787</name>
</gene>
<sequence>MKRFFTLSLLLYAIYGMAQSPGEIVFSSSPVDPLNPANLKQSFTTGEHIYAVAYLPQTVGDYYSHVAPEKKVNLELFLYSVKPPLYSYQTQDREEQLTYANIILSGTLKNNKYLVVDLVPDPATTKVYANPEFTYKVFGKKWDGPASFAEVLASLEDSENVIKVVLKLYYNDAATGKFTLSGGNYGVYAGMAKQLNDGAADAGARSAVFPKAEKSDQALESRMITALKNSNDWKNGRLDATEVLRIAIYDKDWYIRRHEISGAILHRYIRAAVAVKGKTGQCGYYIVTYQEDYAGGKFQPLKYDGAGDRHAISCENIGK</sequence>
<organism evidence="1">
    <name type="scientific">bioreactor metagenome</name>
    <dbReference type="NCBI Taxonomy" id="1076179"/>
    <lineage>
        <taxon>unclassified sequences</taxon>
        <taxon>metagenomes</taxon>
        <taxon>ecological metagenomes</taxon>
    </lineage>
</organism>
<name>A0A644V1S4_9ZZZZ</name>
<comment type="caution">
    <text evidence="1">The sequence shown here is derived from an EMBL/GenBank/DDBJ whole genome shotgun (WGS) entry which is preliminary data.</text>
</comment>
<proteinExistence type="predicted"/>